<proteinExistence type="predicted"/>
<dbReference type="EMBL" id="GBXM01005804">
    <property type="protein sequence ID" value="JAI02774.1"/>
    <property type="molecule type" value="Transcribed_RNA"/>
</dbReference>
<reference evidence="1" key="2">
    <citation type="journal article" date="2015" name="Fish Shellfish Immunol.">
        <title>Early steps in the European eel (Anguilla anguilla)-Vibrio vulnificus interaction in the gills: Role of the RtxA13 toxin.</title>
        <authorList>
            <person name="Callol A."/>
            <person name="Pajuelo D."/>
            <person name="Ebbesson L."/>
            <person name="Teles M."/>
            <person name="MacKenzie S."/>
            <person name="Amaro C."/>
        </authorList>
    </citation>
    <scope>NUCLEOTIDE SEQUENCE</scope>
</reference>
<protein>
    <submittedName>
        <fullName evidence="1">Uncharacterized protein</fullName>
    </submittedName>
</protein>
<reference evidence="1" key="1">
    <citation type="submission" date="2014-11" db="EMBL/GenBank/DDBJ databases">
        <authorList>
            <person name="Amaro Gonzalez C."/>
        </authorList>
    </citation>
    <scope>NUCLEOTIDE SEQUENCE</scope>
</reference>
<accession>A0A0E9XM53</accession>
<name>A0A0E9XM53_ANGAN</name>
<dbReference type="AlphaFoldDB" id="A0A0E9XM53"/>
<organism evidence="1">
    <name type="scientific">Anguilla anguilla</name>
    <name type="common">European freshwater eel</name>
    <name type="synonym">Muraena anguilla</name>
    <dbReference type="NCBI Taxonomy" id="7936"/>
    <lineage>
        <taxon>Eukaryota</taxon>
        <taxon>Metazoa</taxon>
        <taxon>Chordata</taxon>
        <taxon>Craniata</taxon>
        <taxon>Vertebrata</taxon>
        <taxon>Euteleostomi</taxon>
        <taxon>Actinopterygii</taxon>
        <taxon>Neopterygii</taxon>
        <taxon>Teleostei</taxon>
        <taxon>Anguilliformes</taxon>
        <taxon>Anguillidae</taxon>
        <taxon>Anguilla</taxon>
    </lineage>
</organism>
<sequence length="47" mass="4818">MASDLSSSLQTDGFSLILSNSSTYEAPKEDSVFPEASKVAGASCSCV</sequence>
<evidence type="ECO:0000313" key="1">
    <source>
        <dbReference type="EMBL" id="JAI02774.1"/>
    </source>
</evidence>